<comment type="subcellular location">
    <subcellularLocation>
        <location evidence="1">Membrane</location>
        <topology evidence="1">Single-pass type I membrane protein</topology>
    </subcellularLocation>
</comment>
<evidence type="ECO:0000256" key="1">
    <source>
        <dbReference type="ARBA" id="ARBA00004479"/>
    </source>
</evidence>
<keyword evidence="4" id="KW-0732">Signal</keyword>
<reference evidence="11" key="2">
    <citation type="journal article" date="2023" name="Int. J. Mol. Sci.">
        <title>De Novo Assembly and Annotation of 11 Diverse Shrub Willow (Salix) Genomes Reveals Novel Gene Organization in Sex-Linked Regions.</title>
        <authorList>
            <person name="Hyden B."/>
            <person name="Feng K."/>
            <person name="Yates T.B."/>
            <person name="Jawdy S."/>
            <person name="Cereghino C."/>
            <person name="Smart L.B."/>
            <person name="Muchero W."/>
        </authorList>
    </citation>
    <scope>NUCLEOTIDE SEQUENCE</scope>
    <source>
        <tissue evidence="11">Shoot tip</tissue>
    </source>
</reference>
<name>A0A9Q0VW31_SALPP</name>
<keyword evidence="8 11" id="KW-0675">Receptor</keyword>
<dbReference type="SUPFAM" id="SSF52058">
    <property type="entry name" value="L domain-like"/>
    <property type="match status" value="1"/>
</dbReference>
<dbReference type="Pfam" id="PF08263">
    <property type="entry name" value="LRRNT_2"/>
    <property type="match status" value="1"/>
</dbReference>
<feature type="domain" description="Leucine-rich repeat-containing N-terminal plant-type" evidence="10">
    <location>
        <begin position="6"/>
        <end position="54"/>
    </location>
</feature>
<keyword evidence="5" id="KW-0677">Repeat</keyword>
<dbReference type="EMBL" id="JAPFFK010000007">
    <property type="protein sequence ID" value="KAJ6755643.1"/>
    <property type="molecule type" value="Genomic_DNA"/>
</dbReference>
<evidence type="ECO:0000256" key="4">
    <source>
        <dbReference type="ARBA" id="ARBA00022729"/>
    </source>
</evidence>
<dbReference type="InterPro" id="IPR001611">
    <property type="entry name" value="Leu-rich_rpt"/>
</dbReference>
<keyword evidence="3" id="KW-0812">Transmembrane</keyword>
<sequence>MHPLCHDEESHALMQFKQSLAINESASSYPSAYPKVASWTVDGDCCSWDGVECDRDSGHVIGLSSSCLYGSINSSSSLFHLVHLRRLNLAGNNFNNSEIPSEIRNLSRLLDLDLSISGFSGQIPAEILELSKLVSIDLTLNSLKLQKPGLQHLVEALTNLEVLHLSGVNISAKLPNLRFLSMRFNPYLTGYLPEFHRGSNLELLLLEGTSFSGHLPESIGNLKSLKEFDVAECEFPSFLSYQNHLELLDLDDNKLEGHIPKWFMNMSTMTLESLSLAGNFLTGFEQFFEILPWNKLRSLNLHSNKLHGSLPTPPPTIFEYETSMLGCNILQSSMLRCNFCRH</sequence>
<keyword evidence="12" id="KW-1185">Reference proteome</keyword>
<evidence type="ECO:0000256" key="3">
    <source>
        <dbReference type="ARBA" id="ARBA00022692"/>
    </source>
</evidence>
<dbReference type="OrthoDB" id="676979at2759"/>
<keyword evidence="9" id="KW-0325">Glycoprotein</keyword>
<keyword evidence="6" id="KW-1133">Transmembrane helix</keyword>
<dbReference type="AlphaFoldDB" id="A0A9Q0VW31"/>
<evidence type="ECO:0000256" key="2">
    <source>
        <dbReference type="ARBA" id="ARBA00022614"/>
    </source>
</evidence>
<dbReference type="PANTHER" id="PTHR48061">
    <property type="entry name" value="LEUCINE-RICH REPEAT RECEPTOR PROTEIN KINASE EMS1-LIKE-RELATED"/>
    <property type="match status" value="1"/>
</dbReference>
<evidence type="ECO:0000256" key="9">
    <source>
        <dbReference type="ARBA" id="ARBA00023180"/>
    </source>
</evidence>
<dbReference type="GO" id="GO:0016301">
    <property type="term" value="F:kinase activity"/>
    <property type="evidence" value="ECO:0007669"/>
    <property type="project" value="UniProtKB-KW"/>
</dbReference>
<proteinExistence type="predicted"/>
<dbReference type="GO" id="GO:0016020">
    <property type="term" value="C:membrane"/>
    <property type="evidence" value="ECO:0007669"/>
    <property type="project" value="UniProtKB-SubCell"/>
</dbReference>
<dbReference type="InterPro" id="IPR032675">
    <property type="entry name" value="LRR_dom_sf"/>
</dbReference>
<keyword evidence="11" id="KW-0418">Kinase</keyword>
<comment type="caution">
    <text evidence="11">The sequence shown here is derived from an EMBL/GenBank/DDBJ whole genome shotgun (WGS) entry which is preliminary data.</text>
</comment>
<evidence type="ECO:0000259" key="10">
    <source>
        <dbReference type="Pfam" id="PF08263"/>
    </source>
</evidence>
<evidence type="ECO:0000256" key="6">
    <source>
        <dbReference type="ARBA" id="ARBA00022989"/>
    </source>
</evidence>
<organism evidence="11 12">
    <name type="scientific">Salix purpurea</name>
    <name type="common">Purple osier willow</name>
    <dbReference type="NCBI Taxonomy" id="77065"/>
    <lineage>
        <taxon>Eukaryota</taxon>
        <taxon>Viridiplantae</taxon>
        <taxon>Streptophyta</taxon>
        <taxon>Embryophyta</taxon>
        <taxon>Tracheophyta</taxon>
        <taxon>Spermatophyta</taxon>
        <taxon>Magnoliopsida</taxon>
        <taxon>eudicotyledons</taxon>
        <taxon>Gunneridae</taxon>
        <taxon>Pentapetalae</taxon>
        <taxon>rosids</taxon>
        <taxon>fabids</taxon>
        <taxon>Malpighiales</taxon>
        <taxon>Salicaceae</taxon>
        <taxon>Saliceae</taxon>
        <taxon>Salix</taxon>
    </lineage>
</organism>
<keyword evidence="2" id="KW-0433">Leucine-rich repeat</keyword>
<keyword evidence="7" id="KW-0472">Membrane</keyword>
<dbReference type="Pfam" id="PF00560">
    <property type="entry name" value="LRR_1"/>
    <property type="match status" value="4"/>
</dbReference>
<accession>A0A9Q0VW31</accession>
<evidence type="ECO:0000313" key="11">
    <source>
        <dbReference type="EMBL" id="KAJ6755643.1"/>
    </source>
</evidence>
<evidence type="ECO:0000256" key="7">
    <source>
        <dbReference type="ARBA" id="ARBA00023136"/>
    </source>
</evidence>
<evidence type="ECO:0000256" key="8">
    <source>
        <dbReference type="ARBA" id="ARBA00023170"/>
    </source>
</evidence>
<dbReference type="PANTHER" id="PTHR48061:SF12">
    <property type="entry name" value="DISEASE RESISTANCE LIKE PROTEIN"/>
    <property type="match status" value="1"/>
</dbReference>
<protein>
    <submittedName>
        <fullName evidence="11">RECEPTOR-LIKE KINASE FAMILY PROTEIN putative-RELATED</fullName>
    </submittedName>
</protein>
<dbReference type="Proteomes" id="UP001151532">
    <property type="component" value="Chromosome 16"/>
</dbReference>
<evidence type="ECO:0000313" key="12">
    <source>
        <dbReference type="Proteomes" id="UP001151532"/>
    </source>
</evidence>
<evidence type="ECO:0000256" key="5">
    <source>
        <dbReference type="ARBA" id="ARBA00022737"/>
    </source>
</evidence>
<dbReference type="Gene3D" id="3.80.10.10">
    <property type="entry name" value="Ribonuclease Inhibitor"/>
    <property type="match status" value="3"/>
</dbReference>
<keyword evidence="11" id="KW-0808">Transferase</keyword>
<dbReference type="InterPro" id="IPR013210">
    <property type="entry name" value="LRR_N_plant-typ"/>
</dbReference>
<gene>
    <name evidence="11" type="ORF">OIU79_028119</name>
</gene>
<reference evidence="11" key="1">
    <citation type="submission" date="2022-11" db="EMBL/GenBank/DDBJ databases">
        <authorList>
            <person name="Hyden B.L."/>
            <person name="Feng K."/>
            <person name="Yates T."/>
            <person name="Jawdy S."/>
            <person name="Smart L.B."/>
            <person name="Muchero W."/>
        </authorList>
    </citation>
    <scope>NUCLEOTIDE SEQUENCE</scope>
    <source>
        <tissue evidence="11">Shoot tip</tissue>
    </source>
</reference>
<dbReference type="InterPro" id="IPR046956">
    <property type="entry name" value="RLP23-like"/>
</dbReference>
<dbReference type="PROSITE" id="PS51450">
    <property type="entry name" value="LRR"/>
    <property type="match status" value="1"/>
</dbReference>